<evidence type="ECO:0000256" key="1">
    <source>
        <dbReference type="SAM" id="MobiDB-lite"/>
    </source>
</evidence>
<feature type="region of interest" description="Disordered" evidence="1">
    <location>
        <begin position="1"/>
        <end position="169"/>
    </location>
</feature>
<feature type="compositionally biased region" description="Pro residues" evidence="1">
    <location>
        <begin position="10"/>
        <end position="29"/>
    </location>
</feature>
<feature type="compositionally biased region" description="Low complexity" evidence="1">
    <location>
        <begin position="38"/>
        <end position="70"/>
    </location>
</feature>
<feature type="compositionally biased region" description="Pro residues" evidence="1">
    <location>
        <begin position="100"/>
        <end position="110"/>
    </location>
</feature>
<reference evidence="2" key="1">
    <citation type="journal article" date="2012" name="Nat. Biotechnol.">
        <title>Reference genome sequence of the model plant Setaria.</title>
        <authorList>
            <person name="Bennetzen J.L."/>
            <person name="Schmutz J."/>
            <person name="Wang H."/>
            <person name="Percifield R."/>
            <person name="Hawkins J."/>
            <person name="Pontaroli A.C."/>
            <person name="Estep M."/>
            <person name="Feng L."/>
            <person name="Vaughn J.N."/>
            <person name="Grimwood J."/>
            <person name="Jenkins J."/>
            <person name="Barry K."/>
            <person name="Lindquist E."/>
            <person name="Hellsten U."/>
            <person name="Deshpande S."/>
            <person name="Wang X."/>
            <person name="Wu X."/>
            <person name="Mitros T."/>
            <person name="Triplett J."/>
            <person name="Yang X."/>
            <person name="Ye C.Y."/>
            <person name="Mauro-Herrera M."/>
            <person name="Wang L."/>
            <person name="Li P."/>
            <person name="Sharma M."/>
            <person name="Sharma R."/>
            <person name="Ronald P.C."/>
            <person name="Panaud O."/>
            <person name="Kellogg E.A."/>
            <person name="Brutnell T.P."/>
            <person name="Doust A.N."/>
            <person name="Tuskan G.A."/>
            <person name="Rokhsar D."/>
            <person name="Devos K.M."/>
        </authorList>
    </citation>
    <scope>NUCLEOTIDE SEQUENCE [LARGE SCALE GENOMIC DNA]</scope>
    <source>
        <strain evidence="2">Yugu1</strain>
    </source>
</reference>
<accession>A0A368S0T6</accession>
<organism evidence="2">
    <name type="scientific">Setaria italica</name>
    <name type="common">Foxtail millet</name>
    <name type="synonym">Panicum italicum</name>
    <dbReference type="NCBI Taxonomy" id="4555"/>
    <lineage>
        <taxon>Eukaryota</taxon>
        <taxon>Viridiplantae</taxon>
        <taxon>Streptophyta</taxon>
        <taxon>Embryophyta</taxon>
        <taxon>Tracheophyta</taxon>
        <taxon>Spermatophyta</taxon>
        <taxon>Magnoliopsida</taxon>
        <taxon>Liliopsida</taxon>
        <taxon>Poales</taxon>
        <taxon>Poaceae</taxon>
        <taxon>PACMAD clade</taxon>
        <taxon>Panicoideae</taxon>
        <taxon>Panicodae</taxon>
        <taxon>Paniceae</taxon>
        <taxon>Cenchrinae</taxon>
        <taxon>Setaria</taxon>
    </lineage>
</organism>
<sequence length="237" mass="24505">MRASQTQRPQPLPLPLPPPPLCLPSPPAAPRRGRHRSSYSSSSSSSSSVSSASTFCPSPSPAASPLGRSSTSSLVPFSWERHPGVPKNSFRSGLASPTGTPLPLPPPLRPAPRRRRPRPRPRAKGPAASAAATSDASGDPFVAAFAECTRDDGEDDEADNGADAVTTAGKDKLWLAPAKPTVSGRAARPCRPATGGFLGFLDLYGCKSAMAVADGAFLARRPVAARPGPASGRATRR</sequence>
<dbReference type="STRING" id="4555.A0A368S0T6"/>
<dbReference type="EMBL" id="CM003534">
    <property type="protein sequence ID" value="RCV36011.1"/>
    <property type="molecule type" value="Genomic_DNA"/>
</dbReference>
<dbReference type="PANTHER" id="PTHR33696:SF8">
    <property type="match status" value="1"/>
</dbReference>
<dbReference type="OrthoDB" id="1925896at2759"/>
<dbReference type="InterPro" id="IPR007789">
    <property type="entry name" value="DUF688"/>
</dbReference>
<gene>
    <name evidence="2" type="ORF">SETIT_7G285500v2</name>
</gene>
<proteinExistence type="predicted"/>
<reference evidence="2" key="2">
    <citation type="submission" date="2015-07" db="EMBL/GenBank/DDBJ databases">
        <authorList>
            <person name="Noorani M."/>
        </authorList>
    </citation>
    <scope>NUCLEOTIDE SEQUENCE</scope>
    <source>
        <strain evidence="2">Yugu1</strain>
    </source>
</reference>
<dbReference type="Pfam" id="PF05097">
    <property type="entry name" value="DUF688"/>
    <property type="match status" value="1"/>
</dbReference>
<feature type="compositionally biased region" description="Low complexity" evidence="1">
    <location>
        <begin position="124"/>
        <end position="140"/>
    </location>
</feature>
<feature type="compositionally biased region" description="Basic residues" evidence="1">
    <location>
        <begin position="111"/>
        <end position="123"/>
    </location>
</feature>
<name>A0A368S0T6_SETIT</name>
<protein>
    <submittedName>
        <fullName evidence="2">Uncharacterized protein</fullName>
    </submittedName>
</protein>
<dbReference type="AlphaFoldDB" id="A0A368S0T6"/>
<dbReference type="PANTHER" id="PTHR33696">
    <property type="entry name" value="T22J18.15-RELATED"/>
    <property type="match status" value="1"/>
</dbReference>
<evidence type="ECO:0000313" key="2">
    <source>
        <dbReference type="EMBL" id="RCV36011.1"/>
    </source>
</evidence>